<feature type="region of interest" description="Disordered" evidence="4">
    <location>
        <begin position="252"/>
        <end position="278"/>
    </location>
</feature>
<reference evidence="7" key="1">
    <citation type="journal article" date="2021" name="Nat. Commun.">
        <title>Genetic determinants of endophytism in the Arabidopsis root mycobiome.</title>
        <authorList>
            <person name="Mesny F."/>
            <person name="Miyauchi S."/>
            <person name="Thiergart T."/>
            <person name="Pickel B."/>
            <person name="Atanasova L."/>
            <person name="Karlsson M."/>
            <person name="Huettel B."/>
            <person name="Barry K.W."/>
            <person name="Haridas S."/>
            <person name="Chen C."/>
            <person name="Bauer D."/>
            <person name="Andreopoulos W."/>
            <person name="Pangilinan J."/>
            <person name="LaButti K."/>
            <person name="Riley R."/>
            <person name="Lipzen A."/>
            <person name="Clum A."/>
            <person name="Drula E."/>
            <person name="Henrissat B."/>
            <person name="Kohler A."/>
            <person name="Grigoriev I.V."/>
            <person name="Martin F.M."/>
            <person name="Hacquard S."/>
        </authorList>
    </citation>
    <scope>NUCLEOTIDE SEQUENCE</scope>
    <source>
        <strain evidence="7">MPI-CAGE-AT-0016</strain>
    </source>
</reference>
<dbReference type="SMART" id="SM00236">
    <property type="entry name" value="fCBD"/>
    <property type="match status" value="1"/>
</dbReference>
<keyword evidence="3" id="KW-0326">Glycosidase</keyword>
<dbReference type="InterPro" id="IPR013319">
    <property type="entry name" value="GH11/12"/>
</dbReference>
<gene>
    <name evidence="7" type="ORF">B0T11DRAFT_76899</name>
</gene>
<feature type="domain" description="CBM1" evidence="6">
    <location>
        <begin position="278"/>
        <end position="313"/>
    </location>
</feature>
<dbReference type="GO" id="GO:0030248">
    <property type="term" value="F:cellulose binding"/>
    <property type="evidence" value="ECO:0007669"/>
    <property type="project" value="InterPro"/>
</dbReference>
<evidence type="ECO:0000256" key="4">
    <source>
        <dbReference type="SAM" id="MobiDB-lite"/>
    </source>
</evidence>
<dbReference type="PANTHER" id="PTHR34002">
    <property type="entry name" value="BLR1656 PROTEIN"/>
    <property type="match status" value="1"/>
</dbReference>
<keyword evidence="3" id="KW-0119">Carbohydrate metabolism</keyword>
<name>A0A8K0X2J0_9PEZI</name>
<dbReference type="AlphaFoldDB" id="A0A8K0X2J0"/>
<dbReference type="Pfam" id="PF01670">
    <property type="entry name" value="Glyco_hydro_12"/>
    <property type="match status" value="1"/>
</dbReference>
<keyword evidence="3" id="KW-0378">Hydrolase</keyword>
<dbReference type="EMBL" id="JAGPXD010000003">
    <property type="protein sequence ID" value="KAH7361706.1"/>
    <property type="molecule type" value="Genomic_DNA"/>
</dbReference>
<evidence type="ECO:0000256" key="1">
    <source>
        <dbReference type="ARBA" id="ARBA00005519"/>
    </source>
</evidence>
<keyword evidence="8" id="KW-1185">Reference proteome</keyword>
<evidence type="ECO:0000256" key="5">
    <source>
        <dbReference type="SAM" id="SignalP"/>
    </source>
</evidence>
<dbReference type="Proteomes" id="UP000813385">
    <property type="component" value="Unassembled WGS sequence"/>
</dbReference>
<dbReference type="Pfam" id="PF00734">
    <property type="entry name" value="CBM_1"/>
    <property type="match status" value="1"/>
</dbReference>
<dbReference type="PROSITE" id="PS51164">
    <property type="entry name" value="CBM1_2"/>
    <property type="match status" value="1"/>
</dbReference>
<evidence type="ECO:0000259" key="6">
    <source>
        <dbReference type="PROSITE" id="PS51164"/>
    </source>
</evidence>
<dbReference type="InterPro" id="IPR000254">
    <property type="entry name" value="CBD"/>
</dbReference>
<dbReference type="PANTHER" id="PTHR34002:SF9">
    <property type="entry name" value="XYLOGLUCAN-SPECIFIC ENDO-BETA-1,4-GLUCANASE A"/>
    <property type="match status" value="1"/>
</dbReference>
<protein>
    <submittedName>
        <fullName evidence="7">Endoglucanase</fullName>
    </submittedName>
</protein>
<dbReference type="OrthoDB" id="95118at2759"/>
<accession>A0A8K0X2J0</accession>
<evidence type="ECO:0000313" key="8">
    <source>
        <dbReference type="Proteomes" id="UP000813385"/>
    </source>
</evidence>
<feature type="chain" id="PRO_5035446555" evidence="5">
    <location>
        <begin position="17"/>
        <end position="313"/>
    </location>
</feature>
<feature type="signal peptide" evidence="5">
    <location>
        <begin position="1"/>
        <end position="16"/>
    </location>
</feature>
<dbReference type="Gene3D" id="2.60.120.180">
    <property type="match status" value="1"/>
</dbReference>
<comment type="similarity">
    <text evidence="1 3">Belongs to the glycosyl hydrolase 12 (cellulase H) family.</text>
</comment>
<organism evidence="7 8">
    <name type="scientific">Plectosphaerella cucumerina</name>
    <dbReference type="NCBI Taxonomy" id="40658"/>
    <lineage>
        <taxon>Eukaryota</taxon>
        <taxon>Fungi</taxon>
        <taxon>Dikarya</taxon>
        <taxon>Ascomycota</taxon>
        <taxon>Pezizomycotina</taxon>
        <taxon>Sordariomycetes</taxon>
        <taxon>Hypocreomycetidae</taxon>
        <taxon>Glomerellales</taxon>
        <taxon>Plectosphaerellaceae</taxon>
        <taxon>Plectosphaerella</taxon>
    </lineage>
</organism>
<dbReference type="PROSITE" id="PS00562">
    <property type="entry name" value="CBM1_1"/>
    <property type="match status" value="1"/>
</dbReference>
<evidence type="ECO:0000256" key="2">
    <source>
        <dbReference type="ARBA" id="ARBA00022729"/>
    </source>
</evidence>
<sequence length="313" mass="32591">MKISVALASIVALAAAAPSAEVEGPTKTTHLGKRAVTTCEQWGSVQTGSYIVYNNLWGRDSATSGSQCLTVDGISNGLLAWSTTWSWAGGQYNVKSYPNAVLQAPAARVSSVSSIPSRWQWSYSGSNLVANVAYDLFTNSNCGTTPEYEIMVWLGALGGAGPISASGSPIATVTIGGISWRLYQGAHSQMTVFSFVATSQQTNYNGNLNDFLRYLTASHGFPGSQCLYSIGAGTEPFTGSNGRFVTSGYSVSLSTGGTTPSPPPPATPPPTTPPPSGSCAARWAQCGGQGWTGPTCCSQGTCQASNQWYSQCL</sequence>
<proteinExistence type="inferred from homology"/>
<dbReference type="InterPro" id="IPR002594">
    <property type="entry name" value="GH12"/>
</dbReference>
<dbReference type="InterPro" id="IPR013320">
    <property type="entry name" value="ConA-like_dom_sf"/>
</dbReference>
<dbReference type="SUPFAM" id="SSF49899">
    <property type="entry name" value="Concanavalin A-like lectins/glucanases"/>
    <property type="match status" value="1"/>
</dbReference>
<dbReference type="GO" id="GO:0000272">
    <property type="term" value="P:polysaccharide catabolic process"/>
    <property type="evidence" value="ECO:0007669"/>
    <property type="project" value="UniProtKB-KW"/>
</dbReference>
<comment type="caution">
    <text evidence="7">The sequence shown here is derived from an EMBL/GenBank/DDBJ whole genome shotgun (WGS) entry which is preliminary data.</text>
</comment>
<dbReference type="InterPro" id="IPR035971">
    <property type="entry name" value="CBD_sf"/>
</dbReference>
<feature type="compositionally biased region" description="Pro residues" evidence="4">
    <location>
        <begin position="260"/>
        <end position="276"/>
    </location>
</feature>
<dbReference type="SUPFAM" id="SSF57180">
    <property type="entry name" value="Cellulose-binding domain"/>
    <property type="match status" value="1"/>
</dbReference>
<dbReference type="GO" id="GO:0005576">
    <property type="term" value="C:extracellular region"/>
    <property type="evidence" value="ECO:0007669"/>
    <property type="project" value="InterPro"/>
</dbReference>
<keyword evidence="2 5" id="KW-0732">Signal</keyword>
<keyword evidence="3" id="KW-0624">Polysaccharide degradation</keyword>
<evidence type="ECO:0000313" key="7">
    <source>
        <dbReference type="EMBL" id="KAH7361706.1"/>
    </source>
</evidence>
<dbReference type="GO" id="GO:0008810">
    <property type="term" value="F:cellulase activity"/>
    <property type="evidence" value="ECO:0007669"/>
    <property type="project" value="InterPro"/>
</dbReference>
<evidence type="ECO:0000256" key="3">
    <source>
        <dbReference type="RuleBase" id="RU361163"/>
    </source>
</evidence>